<dbReference type="EMBL" id="JANPWB010000012">
    <property type="protein sequence ID" value="KAJ1118300.1"/>
    <property type="molecule type" value="Genomic_DNA"/>
</dbReference>
<evidence type="ECO:0000313" key="1">
    <source>
        <dbReference type="EMBL" id="KAJ1118300.1"/>
    </source>
</evidence>
<reference evidence="1" key="1">
    <citation type="journal article" date="2022" name="bioRxiv">
        <title>Sequencing and chromosome-scale assembly of the giantPleurodeles waltlgenome.</title>
        <authorList>
            <person name="Brown T."/>
            <person name="Elewa A."/>
            <person name="Iarovenko S."/>
            <person name="Subramanian E."/>
            <person name="Araus A.J."/>
            <person name="Petzold A."/>
            <person name="Susuki M."/>
            <person name="Suzuki K.-i.T."/>
            <person name="Hayashi T."/>
            <person name="Toyoda A."/>
            <person name="Oliveira C."/>
            <person name="Osipova E."/>
            <person name="Leigh N.D."/>
            <person name="Simon A."/>
            <person name="Yun M.H."/>
        </authorList>
    </citation>
    <scope>NUCLEOTIDE SEQUENCE</scope>
    <source>
        <strain evidence="1">20211129_DDA</strain>
        <tissue evidence="1">Liver</tissue>
    </source>
</reference>
<protein>
    <submittedName>
        <fullName evidence="1">Uncharacterized protein</fullName>
    </submittedName>
</protein>
<accession>A0AAV7NTM4</accession>
<comment type="caution">
    <text evidence="1">The sequence shown here is derived from an EMBL/GenBank/DDBJ whole genome shotgun (WGS) entry which is preliminary data.</text>
</comment>
<name>A0AAV7NTM4_PLEWA</name>
<proteinExistence type="predicted"/>
<organism evidence="1 2">
    <name type="scientific">Pleurodeles waltl</name>
    <name type="common">Iberian ribbed newt</name>
    <dbReference type="NCBI Taxonomy" id="8319"/>
    <lineage>
        <taxon>Eukaryota</taxon>
        <taxon>Metazoa</taxon>
        <taxon>Chordata</taxon>
        <taxon>Craniata</taxon>
        <taxon>Vertebrata</taxon>
        <taxon>Euteleostomi</taxon>
        <taxon>Amphibia</taxon>
        <taxon>Batrachia</taxon>
        <taxon>Caudata</taxon>
        <taxon>Salamandroidea</taxon>
        <taxon>Salamandridae</taxon>
        <taxon>Pleurodelinae</taxon>
        <taxon>Pleurodeles</taxon>
    </lineage>
</organism>
<sequence length="94" mass="10662">MHDATLANKDRKARQTTLETDIGCLKRQYMDHPSLSSHRQLERARMALSELFTSQAEYPLQRLQGRHYEQGAKAGHLLAAQLRLSPRPGPLVAQ</sequence>
<gene>
    <name evidence="1" type="ORF">NDU88_006495</name>
</gene>
<dbReference type="AlphaFoldDB" id="A0AAV7NTM4"/>
<keyword evidence="2" id="KW-1185">Reference proteome</keyword>
<evidence type="ECO:0000313" key="2">
    <source>
        <dbReference type="Proteomes" id="UP001066276"/>
    </source>
</evidence>
<dbReference type="Proteomes" id="UP001066276">
    <property type="component" value="Chromosome 8"/>
</dbReference>